<accession>A0AAN9XGX0</accession>
<evidence type="ECO:0000259" key="3">
    <source>
        <dbReference type="SMART" id="SM00382"/>
    </source>
</evidence>
<dbReference type="SMART" id="SM00382">
    <property type="entry name" value="AAA"/>
    <property type="match status" value="1"/>
</dbReference>
<dbReference type="InterPro" id="IPR003593">
    <property type="entry name" value="AAA+_ATPase"/>
</dbReference>
<keyword evidence="5" id="KW-1185">Reference proteome</keyword>
<keyword evidence="1" id="KW-0547">Nucleotide-binding</keyword>
<evidence type="ECO:0000256" key="1">
    <source>
        <dbReference type="ARBA" id="ARBA00022741"/>
    </source>
</evidence>
<protein>
    <recommendedName>
        <fullName evidence="3">AAA+ ATPase domain-containing protein</fullName>
    </recommendedName>
</protein>
<dbReference type="PANTHER" id="PTHR20953:SF13">
    <property type="entry name" value="EXPRESSED PROTEIN"/>
    <property type="match status" value="1"/>
</dbReference>
<organism evidence="4 5">
    <name type="scientific">Psophocarpus tetragonolobus</name>
    <name type="common">Winged bean</name>
    <name type="synonym">Dolichos tetragonolobus</name>
    <dbReference type="NCBI Taxonomy" id="3891"/>
    <lineage>
        <taxon>Eukaryota</taxon>
        <taxon>Viridiplantae</taxon>
        <taxon>Streptophyta</taxon>
        <taxon>Embryophyta</taxon>
        <taxon>Tracheophyta</taxon>
        <taxon>Spermatophyta</taxon>
        <taxon>Magnoliopsida</taxon>
        <taxon>eudicotyledons</taxon>
        <taxon>Gunneridae</taxon>
        <taxon>Pentapetalae</taxon>
        <taxon>rosids</taxon>
        <taxon>fabids</taxon>
        <taxon>Fabales</taxon>
        <taxon>Fabaceae</taxon>
        <taxon>Papilionoideae</taxon>
        <taxon>50 kb inversion clade</taxon>
        <taxon>NPAAA clade</taxon>
        <taxon>indigoferoid/millettioid clade</taxon>
        <taxon>Phaseoleae</taxon>
        <taxon>Psophocarpus</taxon>
    </lineage>
</organism>
<dbReference type="CDD" id="cd00009">
    <property type="entry name" value="AAA"/>
    <property type="match status" value="1"/>
</dbReference>
<dbReference type="InterPro" id="IPR027417">
    <property type="entry name" value="P-loop_NTPase"/>
</dbReference>
<evidence type="ECO:0000313" key="5">
    <source>
        <dbReference type="Proteomes" id="UP001386955"/>
    </source>
</evidence>
<dbReference type="Gene3D" id="3.40.50.300">
    <property type="entry name" value="P-loop containing nucleotide triphosphate hydrolases"/>
    <property type="match status" value="1"/>
</dbReference>
<dbReference type="Pfam" id="PF19568">
    <property type="entry name" value="Spore_III_AA"/>
    <property type="match status" value="1"/>
</dbReference>
<keyword evidence="2" id="KW-0067">ATP-binding</keyword>
<gene>
    <name evidence="4" type="ORF">VNO78_20215</name>
</gene>
<feature type="domain" description="AAA+ ATPase" evidence="3">
    <location>
        <begin position="195"/>
        <end position="331"/>
    </location>
</feature>
<comment type="caution">
    <text evidence="4">The sequence shown here is derived from an EMBL/GenBank/DDBJ whole genome shotgun (WGS) entry which is preliminary data.</text>
</comment>
<dbReference type="GO" id="GO:0005524">
    <property type="term" value="F:ATP binding"/>
    <property type="evidence" value="ECO:0007669"/>
    <property type="project" value="UniProtKB-KW"/>
</dbReference>
<dbReference type="SUPFAM" id="SSF52540">
    <property type="entry name" value="P-loop containing nucleoside triphosphate hydrolases"/>
    <property type="match status" value="1"/>
</dbReference>
<evidence type="ECO:0000313" key="4">
    <source>
        <dbReference type="EMBL" id="KAK7391794.1"/>
    </source>
</evidence>
<proteinExistence type="predicted"/>
<dbReference type="EMBL" id="JAYMYS010000005">
    <property type="protein sequence ID" value="KAK7391794.1"/>
    <property type="molecule type" value="Genomic_DNA"/>
</dbReference>
<name>A0AAN9XGX0_PSOTE</name>
<sequence length="411" mass="45754">MLNGNIKWGVTVSNLTRKRGKADKAVMGMVVARCWCSSSWLPLPWNMKAAATPWSLKLKCEAISESSCSLLHNNEDDLEALLQILPSDLHHNLLNESNRPQLVEVILDLGRVPEARYRGKHGGHYLRNSEVTVKELEYAEQAVGEFGKDNRAGIEGTLHRISAIRSRNGGIVGLTCRVGRAITGQIDMLYDLLQYGKSILFLGRPGVGKTTVMREIARVLSDELHKRVVIVDTSNEIGGDGNIPHAAIGGARRMQVPEPSMQHRVMIEAVENHMPEVIVVDEIGTEAEAHACRSIAERGIMLIGTAHGQKLENIIKNPTLSDLIGGIETVTLGDAEARARNCQKTILERKAPPTFDFLIEMRDRHYWLTHRTDKSVDMLLRGKSPQVEVRKRDEKCKVAIEKSKAYDKCQI</sequence>
<dbReference type="InterPro" id="IPR045735">
    <property type="entry name" value="Spore_III_AA_AAA+_ATPase"/>
</dbReference>
<evidence type="ECO:0000256" key="2">
    <source>
        <dbReference type="ARBA" id="ARBA00022840"/>
    </source>
</evidence>
<dbReference type="AlphaFoldDB" id="A0AAN9XGX0"/>
<dbReference type="Proteomes" id="UP001386955">
    <property type="component" value="Unassembled WGS sequence"/>
</dbReference>
<reference evidence="4 5" key="1">
    <citation type="submission" date="2024-01" db="EMBL/GenBank/DDBJ databases">
        <title>The genomes of 5 underutilized Papilionoideae crops provide insights into root nodulation and disease resistanc.</title>
        <authorList>
            <person name="Jiang F."/>
        </authorList>
    </citation>
    <scope>NUCLEOTIDE SEQUENCE [LARGE SCALE GENOMIC DNA]</scope>
    <source>
        <strain evidence="4">DUOXIRENSHENG_FW03</strain>
        <tissue evidence="4">Leaves</tissue>
    </source>
</reference>
<dbReference type="PANTHER" id="PTHR20953">
    <property type="entry name" value="KINASE-RELATED"/>
    <property type="match status" value="1"/>
</dbReference>